<keyword evidence="2" id="KW-1185">Reference proteome</keyword>
<organism evidence="2 3">
    <name type="scientific">Globodera rostochiensis</name>
    <name type="common">Golden nematode worm</name>
    <name type="synonym">Heterodera rostochiensis</name>
    <dbReference type="NCBI Taxonomy" id="31243"/>
    <lineage>
        <taxon>Eukaryota</taxon>
        <taxon>Metazoa</taxon>
        <taxon>Ecdysozoa</taxon>
        <taxon>Nematoda</taxon>
        <taxon>Chromadorea</taxon>
        <taxon>Rhabditida</taxon>
        <taxon>Tylenchina</taxon>
        <taxon>Tylenchomorpha</taxon>
        <taxon>Tylenchoidea</taxon>
        <taxon>Heteroderidae</taxon>
        <taxon>Heteroderinae</taxon>
        <taxon>Globodera</taxon>
    </lineage>
</organism>
<evidence type="ECO:0000313" key="3">
    <source>
        <dbReference type="WBParaSite" id="Gr19_v10_g5709.t1"/>
    </source>
</evidence>
<accession>A0A914I0E4</accession>
<dbReference type="Proteomes" id="UP000887572">
    <property type="component" value="Unplaced"/>
</dbReference>
<proteinExistence type="predicted"/>
<feature type="compositionally biased region" description="Basic residues" evidence="1">
    <location>
        <begin position="62"/>
        <end position="73"/>
    </location>
</feature>
<feature type="compositionally biased region" description="Polar residues" evidence="1">
    <location>
        <begin position="79"/>
        <end position="88"/>
    </location>
</feature>
<dbReference type="AlphaFoldDB" id="A0A914I0E4"/>
<sequence length="102" mass="10963">MSNAGDACTHRSTMSARRDKWVFPVCHCLLTAKTQATYEPIGPTASGVAATSRPTPTTNCGARHRPSHKRVGHAHIANNFGQNRSAPSSKGIVSRRGPQRTK</sequence>
<protein>
    <submittedName>
        <fullName evidence="3">Uncharacterized protein</fullName>
    </submittedName>
</protein>
<name>A0A914I0E4_GLORO</name>
<reference evidence="3" key="1">
    <citation type="submission" date="2022-11" db="UniProtKB">
        <authorList>
            <consortium name="WormBaseParasite"/>
        </authorList>
    </citation>
    <scope>IDENTIFICATION</scope>
</reference>
<evidence type="ECO:0000313" key="2">
    <source>
        <dbReference type="Proteomes" id="UP000887572"/>
    </source>
</evidence>
<evidence type="ECO:0000256" key="1">
    <source>
        <dbReference type="SAM" id="MobiDB-lite"/>
    </source>
</evidence>
<feature type="region of interest" description="Disordered" evidence="1">
    <location>
        <begin position="43"/>
        <end position="102"/>
    </location>
</feature>
<dbReference type="WBParaSite" id="Gr19_v10_g5709.t1">
    <property type="protein sequence ID" value="Gr19_v10_g5709.t1"/>
    <property type="gene ID" value="Gr19_v10_g5709"/>
</dbReference>